<dbReference type="Proteomes" id="UP000092993">
    <property type="component" value="Unassembled WGS sequence"/>
</dbReference>
<keyword evidence="2" id="KW-1185">Reference proteome</keyword>
<gene>
    <name evidence="1" type="ORF">A0H81_09678</name>
</gene>
<dbReference type="EMBL" id="LUGG01000014">
    <property type="protein sequence ID" value="OBZ70245.1"/>
    <property type="molecule type" value="Genomic_DNA"/>
</dbReference>
<reference evidence="1 2" key="1">
    <citation type="submission" date="2016-03" db="EMBL/GenBank/DDBJ databases">
        <title>Whole genome sequencing of Grifola frondosa 9006-11.</title>
        <authorList>
            <person name="Min B."/>
            <person name="Park H."/>
            <person name="Kim J.-G."/>
            <person name="Cho H."/>
            <person name="Oh Y.-L."/>
            <person name="Kong W.-S."/>
            <person name="Choi I.-G."/>
        </authorList>
    </citation>
    <scope>NUCLEOTIDE SEQUENCE [LARGE SCALE GENOMIC DNA]</scope>
    <source>
        <strain evidence="1 2">9006-11</strain>
    </source>
</reference>
<comment type="caution">
    <text evidence="1">The sequence shown here is derived from an EMBL/GenBank/DDBJ whole genome shotgun (WGS) entry which is preliminary data.</text>
</comment>
<protein>
    <submittedName>
        <fullName evidence="1">Uncharacterized protein</fullName>
    </submittedName>
</protein>
<name>A0A1C7LZZ4_GRIFR</name>
<accession>A0A1C7LZZ4</accession>
<proteinExistence type="predicted"/>
<sequence>MLTISEEVSVVLLAPDILVLIVQMRLGRPFSSHSRSPAIYAEYNEGDSPVVRSSQSRYMRLHTPTYGMWYNLGAVFMCARRRGRQRSKPATLCCDQLLTSTFELLTQKIHMPPKRISVSSMVLSSYR</sequence>
<evidence type="ECO:0000313" key="2">
    <source>
        <dbReference type="Proteomes" id="UP000092993"/>
    </source>
</evidence>
<dbReference type="AlphaFoldDB" id="A0A1C7LZZ4"/>
<organism evidence="1 2">
    <name type="scientific">Grifola frondosa</name>
    <name type="common">Maitake</name>
    <name type="synonym">Polyporus frondosus</name>
    <dbReference type="NCBI Taxonomy" id="5627"/>
    <lineage>
        <taxon>Eukaryota</taxon>
        <taxon>Fungi</taxon>
        <taxon>Dikarya</taxon>
        <taxon>Basidiomycota</taxon>
        <taxon>Agaricomycotina</taxon>
        <taxon>Agaricomycetes</taxon>
        <taxon>Polyporales</taxon>
        <taxon>Grifolaceae</taxon>
        <taxon>Grifola</taxon>
    </lineage>
</organism>
<evidence type="ECO:0000313" key="1">
    <source>
        <dbReference type="EMBL" id="OBZ70245.1"/>
    </source>
</evidence>